<accession>A0A9Q1K164</accession>
<dbReference type="GO" id="GO:0005634">
    <property type="term" value="C:nucleus"/>
    <property type="evidence" value="ECO:0007669"/>
    <property type="project" value="UniProtKB-SubCell"/>
</dbReference>
<dbReference type="PROSITE" id="PS50119">
    <property type="entry name" value="ZF_BBOX"/>
    <property type="match status" value="1"/>
</dbReference>
<keyword evidence="5" id="KW-0862">Zinc</keyword>
<keyword evidence="6 8" id="KW-0539">Nucleus</keyword>
<comment type="subcellular location">
    <subcellularLocation>
        <location evidence="1 8">Nucleus</location>
    </subcellularLocation>
</comment>
<evidence type="ECO:0000256" key="5">
    <source>
        <dbReference type="ARBA" id="ARBA00022833"/>
    </source>
</evidence>
<dbReference type="GO" id="GO:0008270">
    <property type="term" value="F:zinc ion binding"/>
    <property type="evidence" value="ECO:0007669"/>
    <property type="project" value="UniProtKB-KW"/>
</dbReference>
<evidence type="ECO:0000256" key="7">
    <source>
        <dbReference type="PROSITE-ProRule" id="PRU00024"/>
    </source>
</evidence>
<evidence type="ECO:0000256" key="4">
    <source>
        <dbReference type="ARBA" id="ARBA00022771"/>
    </source>
</evidence>
<reference evidence="12" key="1">
    <citation type="submission" date="2022-04" db="EMBL/GenBank/DDBJ databases">
        <title>Carnegiea gigantea Genome sequencing and assembly v2.</title>
        <authorList>
            <person name="Copetti D."/>
            <person name="Sanderson M.J."/>
            <person name="Burquez A."/>
            <person name="Wojciechowski M.F."/>
        </authorList>
    </citation>
    <scope>NUCLEOTIDE SEQUENCE</scope>
    <source>
        <strain evidence="12">SGP5-SGP5p</strain>
        <tissue evidence="12">Aerial part</tissue>
    </source>
</reference>
<evidence type="ECO:0000256" key="6">
    <source>
        <dbReference type="ARBA" id="ARBA00023242"/>
    </source>
</evidence>
<feature type="region of interest" description="Disordered" evidence="9">
    <location>
        <begin position="250"/>
        <end position="275"/>
    </location>
</feature>
<comment type="similarity">
    <text evidence="2">Belongs to the CONSTANS family.</text>
</comment>
<dbReference type="PROSITE" id="PS51017">
    <property type="entry name" value="CCT"/>
    <property type="match status" value="1"/>
</dbReference>
<dbReference type="AlphaFoldDB" id="A0A9Q1K164"/>
<evidence type="ECO:0000259" key="10">
    <source>
        <dbReference type="PROSITE" id="PS50119"/>
    </source>
</evidence>
<dbReference type="Pfam" id="PF00643">
    <property type="entry name" value="zf-B_box"/>
    <property type="match status" value="1"/>
</dbReference>
<dbReference type="InterPro" id="IPR045281">
    <property type="entry name" value="CONSTANS-like"/>
</dbReference>
<feature type="domain" description="B box-type" evidence="10">
    <location>
        <begin position="63"/>
        <end position="110"/>
    </location>
</feature>
<dbReference type="SMART" id="SM00336">
    <property type="entry name" value="BBOX"/>
    <property type="match status" value="2"/>
</dbReference>
<evidence type="ECO:0000256" key="2">
    <source>
        <dbReference type="ARBA" id="ARBA00010024"/>
    </source>
</evidence>
<feature type="domain" description="CCT" evidence="11">
    <location>
        <begin position="277"/>
        <end position="319"/>
    </location>
</feature>
<proteinExistence type="inferred from homology"/>
<gene>
    <name evidence="12" type="ORF">Cgig2_033105</name>
</gene>
<comment type="caution">
    <text evidence="12">The sequence shown here is derived from an EMBL/GenBank/DDBJ whole genome shotgun (WGS) entry which is preliminary data.</text>
</comment>
<feature type="region of interest" description="Disordered" evidence="9">
    <location>
        <begin position="318"/>
        <end position="342"/>
    </location>
</feature>
<evidence type="ECO:0000256" key="8">
    <source>
        <dbReference type="PROSITE-ProRule" id="PRU00357"/>
    </source>
</evidence>
<dbReference type="CDD" id="cd19821">
    <property type="entry name" value="Bbox1_BBX-like"/>
    <property type="match status" value="1"/>
</dbReference>
<dbReference type="InterPro" id="IPR010402">
    <property type="entry name" value="CCT_domain"/>
</dbReference>
<evidence type="ECO:0000313" key="12">
    <source>
        <dbReference type="EMBL" id="KAJ8434619.1"/>
    </source>
</evidence>
<dbReference type="PANTHER" id="PTHR31319">
    <property type="entry name" value="ZINC FINGER PROTEIN CONSTANS-LIKE 4"/>
    <property type="match status" value="1"/>
</dbReference>
<keyword evidence="13" id="KW-1185">Reference proteome</keyword>
<evidence type="ECO:0000256" key="9">
    <source>
        <dbReference type="SAM" id="MobiDB-lite"/>
    </source>
</evidence>
<protein>
    <submittedName>
        <fullName evidence="12">Uncharacterized protein</fullName>
    </submittedName>
</protein>
<dbReference type="InterPro" id="IPR049808">
    <property type="entry name" value="CONSTANS-like_Bbox1"/>
</dbReference>
<name>A0A9Q1K164_9CARY</name>
<dbReference type="PANTHER" id="PTHR31319:SF77">
    <property type="entry name" value="ZINC FINGER PROTEIN CONSTANS-LIKE 4"/>
    <property type="match status" value="1"/>
</dbReference>
<dbReference type="GO" id="GO:0009909">
    <property type="term" value="P:regulation of flower development"/>
    <property type="evidence" value="ECO:0007669"/>
    <property type="project" value="InterPro"/>
</dbReference>
<dbReference type="OrthoDB" id="153872at2759"/>
<keyword evidence="4 7" id="KW-0863">Zinc-finger</keyword>
<keyword evidence="3" id="KW-0479">Metal-binding</keyword>
<evidence type="ECO:0000256" key="3">
    <source>
        <dbReference type="ARBA" id="ARBA00022723"/>
    </source>
</evidence>
<dbReference type="EMBL" id="JAKOGI010000463">
    <property type="protein sequence ID" value="KAJ8434619.1"/>
    <property type="molecule type" value="Genomic_DNA"/>
</dbReference>
<sequence length="381" mass="41887">MAALLEENEHIFQRNHNNNIKGLGLLPRSCDACRAAAALLYCRAHAAFFCGGCDCAVAGNRHERVWICDVCEQTPAVVTCKADAAALCAACDADIHSANRLAHRHHRLPVVPFVESFAYAVARPSVAFVDPSVAEEDDDHDSWLIQSPSSGVFMADFLCCDSDLLDFGFNSESNNLEKGNLQFCADVSRSFENCFDIDFSQPDKHHNLHSNGQLFSSFNYSASHSASSSEIGVVPDGNGTSMSEVSYTFTKSPTTPGTGDVVDGGSSEADGAPAMDRKARVLRYREKRKNRKFQKTIRYASRKAYAETRPRIKGRFTKRSESNETSEIDQIHGFGPGSNGSLIDHGGGYDVVRRMLESQWEYAPSGLMEPMRVRGVFGKQF</sequence>
<evidence type="ECO:0000313" key="13">
    <source>
        <dbReference type="Proteomes" id="UP001153076"/>
    </source>
</evidence>
<evidence type="ECO:0000256" key="1">
    <source>
        <dbReference type="ARBA" id="ARBA00004123"/>
    </source>
</evidence>
<organism evidence="12 13">
    <name type="scientific">Carnegiea gigantea</name>
    <dbReference type="NCBI Taxonomy" id="171969"/>
    <lineage>
        <taxon>Eukaryota</taxon>
        <taxon>Viridiplantae</taxon>
        <taxon>Streptophyta</taxon>
        <taxon>Embryophyta</taxon>
        <taxon>Tracheophyta</taxon>
        <taxon>Spermatophyta</taxon>
        <taxon>Magnoliopsida</taxon>
        <taxon>eudicotyledons</taxon>
        <taxon>Gunneridae</taxon>
        <taxon>Pentapetalae</taxon>
        <taxon>Caryophyllales</taxon>
        <taxon>Cactineae</taxon>
        <taxon>Cactaceae</taxon>
        <taxon>Cactoideae</taxon>
        <taxon>Echinocereeae</taxon>
        <taxon>Carnegiea</taxon>
    </lineage>
</organism>
<dbReference type="InterPro" id="IPR000315">
    <property type="entry name" value="Znf_B-box"/>
</dbReference>
<dbReference type="Proteomes" id="UP001153076">
    <property type="component" value="Unassembled WGS sequence"/>
</dbReference>
<feature type="compositionally biased region" description="Low complexity" evidence="9">
    <location>
        <begin position="253"/>
        <end position="267"/>
    </location>
</feature>
<dbReference type="Pfam" id="PF06203">
    <property type="entry name" value="CCT"/>
    <property type="match status" value="1"/>
</dbReference>
<evidence type="ECO:0000259" key="11">
    <source>
        <dbReference type="PROSITE" id="PS51017"/>
    </source>
</evidence>
<dbReference type="GO" id="GO:0003700">
    <property type="term" value="F:DNA-binding transcription factor activity"/>
    <property type="evidence" value="ECO:0007669"/>
    <property type="project" value="TreeGrafter"/>
</dbReference>